<evidence type="ECO:0000259" key="5">
    <source>
        <dbReference type="PROSITE" id="PS50931"/>
    </source>
</evidence>
<dbReference type="GO" id="GO:0003677">
    <property type="term" value="F:DNA binding"/>
    <property type="evidence" value="ECO:0007669"/>
    <property type="project" value="UniProtKB-KW"/>
</dbReference>
<protein>
    <submittedName>
        <fullName evidence="6">Transcriptional regulator, LysR family</fullName>
    </submittedName>
</protein>
<evidence type="ECO:0000256" key="4">
    <source>
        <dbReference type="ARBA" id="ARBA00023163"/>
    </source>
</evidence>
<dbReference type="InterPro" id="IPR050950">
    <property type="entry name" value="HTH-type_LysR_regulators"/>
</dbReference>
<dbReference type="RefSeq" id="WP_043357094.1">
    <property type="nucleotide sequence ID" value="NZ_CP010537.1"/>
</dbReference>
<dbReference type="SUPFAM" id="SSF53850">
    <property type="entry name" value="Periplasmic binding protein-like II"/>
    <property type="match status" value="1"/>
</dbReference>
<keyword evidence="7" id="KW-1185">Reference proteome</keyword>
<sequence length="320" mass="34762">MKLTSIHAVPLAYFLEVAERGSLSAASASLHVAVSAISRQVARLEAELGTALFEREPRGMRLTEAGLVVQQYGRRALLDAQTLQADLQGLLSVAHSKVRLACTDGFARDYMPYAMALFQRRFPGVSFSLEVCAPAVATRMVREGAVDLALTFAIAAQEGIEVAYSEAAPVYAYVARKHPLAALKRASLKEVVAYPLALPSETNTIRQLFDLACGVEGLRPRILLSSNSLSALVGYQAYTDAVYLTGSLAVRNNLRAERRVLVPIASRAMQQRALQVQAMAGRHLPPAVRAFVEWLAEDIAGRRRAVPDQPARRRAGQPQA</sequence>
<dbReference type="PRINTS" id="PR00039">
    <property type="entry name" value="HTHLYSR"/>
</dbReference>
<dbReference type="InterPro" id="IPR036388">
    <property type="entry name" value="WH-like_DNA-bd_sf"/>
</dbReference>
<name>A0A0C4YS66_9BURK</name>
<keyword evidence="3" id="KW-0238">DNA-binding</keyword>
<dbReference type="GO" id="GO:0005829">
    <property type="term" value="C:cytosol"/>
    <property type="evidence" value="ECO:0007669"/>
    <property type="project" value="TreeGrafter"/>
</dbReference>
<dbReference type="InterPro" id="IPR005119">
    <property type="entry name" value="LysR_subst-bd"/>
</dbReference>
<dbReference type="PANTHER" id="PTHR30419:SF8">
    <property type="entry name" value="NITROGEN ASSIMILATION TRANSCRIPTIONAL ACTIVATOR-RELATED"/>
    <property type="match status" value="1"/>
</dbReference>
<keyword evidence="4" id="KW-0804">Transcription</keyword>
<dbReference type="PANTHER" id="PTHR30419">
    <property type="entry name" value="HTH-TYPE TRANSCRIPTIONAL REGULATOR YBHD"/>
    <property type="match status" value="1"/>
</dbReference>
<feature type="domain" description="HTH lysR-type" evidence="5">
    <location>
        <begin position="1"/>
        <end position="63"/>
    </location>
</feature>
<gene>
    <name evidence="6" type="ORF">RR42_s3193</name>
</gene>
<dbReference type="STRING" id="68895.RR42_s3193"/>
<dbReference type="FunFam" id="1.10.10.10:FF:000001">
    <property type="entry name" value="LysR family transcriptional regulator"/>
    <property type="match status" value="1"/>
</dbReference>
<accession>A0A0C4YS66</accession>
<dbReference type="Gene3D" id="1.10.10.10">
    <property type="entry name" value="Winged helix-like DNA-binding domain superfamily/Winged helix DNA-binding domain"/>
    <property type="match status" value="1"/>
</dbReference>
<comment type="similarity">
    <text evidence="1">Belongs to the LysR transcriptional regulatory family.</text>
</comment>
<evidence type="ECO:0000256" key="3">
    <source>
        <dbReference type="ARBA" id="ARBA00023125"/>
    </source>
</evidence>
<proteinExistence type="inferred from homology"/>
<evidence type="ECO:0000256" key="1">
    <source>
        <dbReference type="ARBA" id="ARBA00009437"/>
    </source>
</evidence>
<dbReference type="Proteomes" id="UP000031843">
    <property type="component" value="Chromosome secondary"/>
</dbReference>
<dbReference type="Pfam" id="PF00126">
    <property type="entry name" value="HTH_1"/>
    <property type="match status" value="1"/>
</dbReference>
<dbReference type="PROSITE" id="PS50931">
    <property type="entry name" value="HTH_LYSR"/>
    <property type="match status" value="1"/>
</dbReference>
<dbReference type="AlphaFoldDB" id="A0A0C4YS66"/>
<evidence type="ECO:0000256" key="2">
    <source>
        <dbReference type="ARBA" id="ARBA00023015"/>
    </source>
</evidence>
<dbReference type="Pfam" id="PF03466">
    <property type="entry name" value="LysR_substrate"/>
    <property type="match status" value="1"/>
</dbReference>
<dbReference type="OrthoDB" id="8839922at2"/>
<reference evidence="6 7" key="1">
    <citation type="journal article" date="2015" name="Genome Announc.">
        <title>Complete Genome Sequence of Cupriavidus basilensis 4G11, Isolated from the Oak Ridge Field Research Center Site.</title>
        <authorList>
            <person name="Ray J."/>
            <person name="Waters R.J."/>
            <person name="Skerker J.M."/>
            <person name="Kuehl J.V."/>
            <person name="Price M.N."/>
            <person name="Huang J."/>
            <person name="Chakraborty R."/>
            <person name="Arkin A.P."/>
            <person name="Deutschbauer A."/>
        </authorList>
    </citation>
    <scope>NUCLEOTIDE SEQUENCE [LARGE SCALE GENOMIC DNA]</scope>
    <source>
        <strain evidence="6">4G11</strain>
    </source>
</reference>
<dbReference type="Gene3D" id="3.40.190.290">
    <property type="match status" value="1"/>
</dbReference>
<dbReference type="InterPro" id="IPR036390">
    <property type="entry name" value="WH_DNA-bd_sf"/>
</dbReference>
<dbReference type="GO" id="GO:0003700">
    <property type="term" value="F:DNA-binding transcription factor activity"/>
    <property type="evidence" value="ECO:0007669"/>
    <property type="project" value="InterPro"/>
</dbReference>
<dbReference type="KEGG" id="cbw:RR42_s3193"/>
<dbReference type="EMBL" id="CP010537">
    <property type="protein sequence ID" value="AJG24774.1"/>
    <property type="molecule type" value="Genomic_DNA"/>
</dbReference>
<dbReference type="InterPro" id="IPR000847">
    <property type="entry name" value="LysR_HTH_N"/>
</dbReference>
<dbReference type="SUPFAM" id="SSF46785">
    <property type="entry name" value="Winged helix' DNA-binding domain"/>
    <property type="match status" value="1"/>
</dbReference>
<evidence type="ECO:0000313" key="6">
    <source>
        <dbReference type="EMBL" id="AJG24774.1"/>
    </source>
</evidence>
<organism evidence="6 7">
    <name type="scientific">Cupriavidus basilensis</name>
    <dbReference type="NCBI Taxonomy" id="68895"/>
    <lineage>
        <taxon>Bacteria</taxon>
        <taxon>Pseudomonadati</taxon>
        <taxon>Pseudomonadota</taxon>
        <taxon>Betaproteobacteria</taxon>
        <taxon>Burkholderiales</taxon>
        <taxon>Burkholderiaceae</taxon>
        <taxon>Cupriavidus</taxon>
    </lineage>
</organism>
<evidence type="ECO:0000313" key="7">
    <source>
        <dbReference type="Proteomes" id="UP000031843"/>
    </source>
</evidence>
<keyword evidence="2" id="KW-0805">Transcription regulation</keyword>